<protein>
    <submittedName>
        <fullName evidence="1">Uncharacterized protein</fullName>
    </submittedName>
</protein>
<dbReference type="Proteomes" id="UP001500033">
    <property type="component" value="Unassembled WGS sequence"/>
</dbReference>
<sequence>MGSLRFPDLQDLGPLSEVEWETLRSLNRACVDLEQEWEAARVQASRAMTRLEVAEGYTEDGGFRYHVAAVDEVSEPAAQYERQISEITWWYASASALLGITVLDRLVSGRPPLNRSVVKQLASTEPTLGQLQEAFSIPSSRLRAARGAKEQQFGEEQRELLLAGLKGAYYNVTHQEVDGRRRSREEADGCRLTVASEEGMDPFWDHLLEPVLHLAESLPYEISCSLPYLGAYRHVVPRESDAPVGRRPGAGREVTGLRTVLDCSTSGTTLRQGPDTGDGPAWLLHLCPAHTEALASWPGACTDTPDLALDCGTVIEYRTTEQLLQSHAGLWLTRLTGLRPGIPERTWADLLEQAHQVLSTRLAGHDTDEESPLASVVTTVDMARRYTAEGNLQQATVALSYAETLALRLDA</sequence>
<gene>
    <name evidence="1" type="ORF">GCM10009576_096820</name>
</gene>
<accession>A0ABN1STA9</accession>
<dbReference type="EMBL" id="BAAAIE010000179">
    <property type="protein sequence ID" value="GAA1003611.1"/>
    <property type="molecule type" value="Genomic_DNA"/>
</dbReference>
<keyword evidence="2" id="KW-1185">Reference proteome</keyword>
<name>A0ABN1STA9_9ACTN</name>
<reference evidence="2" key="1">
    <citation type="journal article" date="2019" name="Int. J. Syst. Evol. Microbiol.">
        <title>The Global Catalogue of Microorganisms (GCM) 10K type strain sequencing project: providing services to taxonomists for standard genome sequencing and annotation.</title>
        <authorList>
            <consortium name="The Broad Institute Genomics Platform"/>
            <consortium name="The Broad Institute Genome Sequencing Center for Infectious Disease"/>
            <person name="Wu L."/>
            <person name="Ma J."/>
        </authorList>
    </citation>
    <scope>NUCLEOTIDE SEQUENCE [LARGE SCALE GENOMIC DNA]</scope>
    <source>
        <strain evidence="2">JCM 11445</strain>
    </source>
</reference>
<evidence type="ECO:0000313" key="1">
    <source>
        <dbReference type="EMBL" id="GAA1003611.1"/>
    </source>
</evidence>
<evidence type="ECO:0000313" key="2">
    <source>
        <dbReference type="Proteomes" id="UP001500033"/>
    </source>
</evidence>
<organism evidence="1 2">
    <name type="scientific">Streptomyces rhizosphaericus</name>
    <dbReference type="NCBI Taxonomy" id="114699"/>
    <lineage>
        <taxon>Bacteria</taxon>
        <taxon>Bacillati</taxon>
        <taxon>Actinomycetota</taxon>
        <taxon>Actinomycetes</taxon>
        <taxon>Kitasatosporales</taxon>
        <taxon>Streptomycetaceae</taxon>
        <taxon>Streptomyces</taxon>
        <taxon>Streptomyces violaceusniger group</taxon>
    </lineage>
</organism>
<proteinExistence type="predicted"/>
<comment type="caution">
    <text evidence="1">The sequence shown here is derived from an EMBL/GenBank/DDBJ whole genome shotgun (WGS) entry which is preliminary data.</text>
</comment>